<dbReference type="PANTHER" id="PTHR33258">
    <property type="entry name" value="TRANSPOSASE INSL FOR INSERTION SEQUENCE ELEMENT IS186A-RELATED"/>
    <property type="match status" value="1"/>
</dbReference>
<evidence type="ECO:0000313" key="9">
    <source>
        <dbReference type="EMBL" id="QDT28657.1"/>
    </source>
</evidence>
<dbReference type="InterPro" id="IPR002559">
    <property type="entry name" value="Transposase_11"/>
</dbReference>
<dbReference type="EMBL" id="CP037421">
    <property type="protein sequence ID" value="QDT28657.1"/>
    <property type="molecule type" value="Genomic_DNA"/>
</dbReference>
<evidence type="ECO:0000313" key="12">
    <source>
        <dbReference type="Proteomes" id="UP000315647"/>
    </source>
</evidence>
<comment type="similarity">
    <text evidence="1">Belongs to the transposase 11 family.</text>
</comment>
<reference evidence="10 12" key="1">
    <citation type="submission" date="2019-03" db="EMBL/GenBank/DDBJ databases">
        <title>Deep-cultivation of Planctomycetes and their phenomic and genomic characterization uncovers novel biology.</title>
        <authorList>
            <person name="Wiegand S."/>
            <person name="Jogler M."/>
            <person name="Boedeker C."/>
            <person name="Pinto D."/>
            <person name="Vollmers J."/>
            <person name="Rivas-Marin E."/>
            <person name="Kohn T."/>
            <person name="Peeters S.H."/>
            <person name="Heuer A."/>
            <person name="Rast P."/>
            <person name="Oberbeckmann S."/>
            <person name="Bunk B."/>
            <person name="Jeske O."/>
            <person name="Meyerdierks A."/>
            <person name="Storesund J.E."/>
            <person name="Kallscheuer N."/>
            <person name="Luecker S."/>
            <person name="Lage O.M."/>
            <person name="Pohl T."/>
            <person name="Merkel B.J."/>
            <person name="Hornburger P."/>
            <person name="Mueller R.-W."/>
            <person name="Bruemmer F."/>
            <person name="Labrenz M."/>
            <person name="Spormann A.M."/>
            <person name="Op den Camp H."/>
            <person name="Overmann J."/>
            <person name="Amann R."/>
            <person name="Jetten M.S.M."/>
            <person name="Mascher T."/>
            <person name="Medema M.H."/>
            <person name="Devos D.P."/>
            <person name="Kaster A.-K."/>
            <person name="Ovreas L."/>
            <person name="Rohde M."/>
            <person name="Galperin M.Y."/>
            <person name="Jogler C."/>
        </authorList>
    </citation>
    <scope>NUCLEOTIDE SEQUENCE [LARGE SCALE GENOMIC DNA]</scope>
    <source>
        <strain evidence="10 12">Enr10</strain>
    </source>
</reference>
<feature type="domain" description="Transposase IS4-like" evidence="5">
    <location>
        <begin position="131"/>
        <end position="358"/>
    </location>
</feature>
<evidence type="ECO:0000313" key="6">
    <source>
        <dbReference type="EMBL" id="QDT24840.1"/>
    </source>
</evidence>
<dbReference type="NCBIfam" id="NF033592">
    <property type="entry name" value="transpos_IS4_1"/>
    <property type="match status" value="1"/>
</dbReference>
<dbReference type="EMBL" id="CP037421">
    <property type="protein sequence ID" value="QDT30645.1"/>
    <property type="molecule type" value="Genomic_DNA"/>
</dbReference>
<name>A0A517QBR2_9PLAN</name>
<dbReference type="InterPro" id="IPR012337">
    <property type="entry name" value="RNaseH-like_sf"/>
</dbReference>
<dbReference type="GO" id="GO:0003677">
    <property type="term" value="F:DNA binding"/>
    <property type="evidence" value="ECO:0007669"/>
    <property type="project" value="UniProtKB-KW"/>
</dbReference>
<dbReference type="RefSeq" id="WP_145110800.1">
    <property type="nucleotide sequence ID" value="NZ_CP036277.1"/>
</dbReference>
<evidence type="ECO:0000256" key="4">
    <source>
        <dbReference type="ARBA" id="ARBA00023172"/>
    </source>
</evidence>
<evidence type="ECO:0000313" key="10">
    <source>
        <dbReference type="EMBL" id="QDT29063.1"/>
    </source>
</evidence>
<dbReference type="Proteomes" id="UP000315647">
    <property type="component" value="Chromosome"/>
</dbReference>
<keyword evidence="12" id="KW-1185">Reference proteome</keyword>
<evidence type="ECO:0000256" key="1">
    <source>
        <dbReference type="ARBA" id="ARBA00010075"/>
    </source>
</evidence>
<gene>
    <name evidence="6" type="ORF">Enr10x_01320</name>
    <name evidence="7" type="ORF">Enr10x_34500</name>
    <name evidence="8" type="ORF">Enr10x_39560</name>
    <name evidence="9" type="ORF">Enr10x_40010</name>
    <name evidence="10" type="ORF">Enr10x_44120</name>
    <name evidence="11" type="ORF">Enr10x_60130</name>
</gene>
<dbReference type="Gene3D" id="3.90.350.10">
    <property type="entry name" value="Transposase Inhibitor Protein From Tn5, Chain A, domain 1"/>
    <property type="match status" value="1"/>
</dbReference>
<keyword evidence="3" id="KW-0238">DNA-binding</keyword>
<dbReference type="Pfam" id="PF01609">
    <property type="entry name" value="DDE_Tnp_1"/>
    <property type="match status" value="1"/>
</dbReference>
<evidence type="ECO:0000313" key="11">
    <source>
        <dbReference type="EMBL" id="QDT30645.1"/>
    </source>
</evidence>
<keyword evidence="4" id="KW-0233">DNA recombination</keyword>
<keyword evidence="2" id="KW-0815">Transposition</keyword>
<dbReference type="AlphaFoldDB" id="A0A517QBR2"/>
<dbReference type="EMBL" id="CP037421">
    <property type="protein sequence ID" value="QDT24840.1"/>
    <property type="molecule type" value="Genomic_DNA"/>
</dbReference>
<dbReference type="InterPro" id="IPR047952">
    <property type="entry name" value="Transpos_IS4"/>
</dbReference>
<sequence>MANQQTNSIEACDITGLKYLDRVLPLFKRLRPEGTERDKAGNRQLFYDQYCALQLLYLFNPIVTSLRGLQQASELKKVQRKLGCPRSSLGSLSEAVRVFDPELLREIVGELIEKLPAQKPQDRRLQDLAQTLTAVDGTFLKTLPQITQACFSTRQDKGWQLHTHFEILRGIPVRMDLTDATGRKEGNEKSMLTNVLEKDRCYILDRAYEKYALFNAIVNAGSSYVCRIRGDHIFVEQESRELTAEARAAGVLEDRVGQLGSPKSRRIEHPDHPVRRITVKVTPHPKRGGRRREGASQDLVVATSLLDVPAEIIALIYQHRWQIELFFRFLKHVLGCRHLLSQNPQGIQIQTYCAMIACLLISLITGKKPTLRTYEMLCFYFSGLADEDDLINHINRLQSHETR</sequence>
<dbReference type="EMBL" id="CP037421">
    <property type="protein sequence ID" value="QDT28111.1"/>
    <property type="molecule type" value="Genomic_DNA"/>
</dbReference>
<evidence type="ECO:0000259" key="5">
    <source>
        <dbReference type="Pfam" id="PF01609"/>
    </source>
</evidence>
<proteinExistence type="inferred from homology"/>
<evidence type="ECO:0000256" key="3">
    <source>
        <dbReference type="ARBA" id="ARBA00023125"/>
    </source>
</evidence>
<dbReference type="EMBL" id="CP037421">
    <property type="protein sequence ID" value="QDT28612.1"/>
    <property type="molecule type" value="Genomic_DNA"/>
</dbReference>
<dbReference type="SUPFAM" id="SSF53098">
    <property type="entry name" value="Ribonuclease H-like"/>
    <property type="match status" value="1"/>
</dbReference>
<evidence type="ECO:0000313" key="7">
    <source>
        <dbReference type="EMBL" id="QDT28111.1"/>
    </source>
</evidence>
<accession>A0A517QBR2</accession>
<accession>A0A518A957</accession>
<evidence type="ECO:0000313" key="8">
    <source>
        <dbReference type="EMBL" id="QDT28612.1"/>
    </source>
</evidence>
<dbReference type="GO" id="GO:0004803">
    <property type="term" value="F:transposase activity"/>
    <property type="evidence" value="ECO:0007669"/>
    <property type="project" value="InterPro"/>
</dbReference>
<dbReference type="GO" id="GO:0006313">
    <property type="term" value="P:DNA transposition"/>
    <property type="evidence" value="ECO:0007669"/>
    <property type="project" value="InterPro"/>
</dbReference>
<dbReference type="PANTHER" id="PTHR33258:SF1">
    <property type="entry name" value="TRANSPOSASE INSL FOR INSERTION SEQUENCE ELEMENT IS186A-RELATED"/>
    <property type="match status" value="1"/>
</dbReference>
<organism evidence="10 12">
    <name type="scientific">Gimesia panareensis</name>
    <dbReference type="NCBI Taxonomy" id="2527978"/>
    <lineage>
        <taxon>Bacteria</taxon>
        <taxon>Pseudomonadati</taxon>
        <taxon>Planctomycetota</taxon>
        <taxon>Planctomycetia</taxon>
        <taxon>Planctomycetales</taxon>
        <taxon>Planctomycetaceae</taxon>
        <taxon>Gimesia</taxon>
    </lineage>
</organism>
<protein>
    <submittedName>
        <fullName evidence="10">Transposase DDE domain protein</fullName>
    </submittedName>
</protein>
<dbReference type="EMBL" id="CP037421">
    <property type="protein sequence ID" value="QDT29063.1"/>
    <property type="molecule type" value="Genomic_DNA"/>
</dbReference>
<evidence type="ECO:0000256" key="2">
    <source>
        <dbReference type="ARBA" id="ARBA00022578"/>
    </source>
</evidence>